<keyword evidence="3" id="KW-1185">Reference proteome</keyword>
<reference evidence="2 3" key="1">
    <citation type="submission" date="2013-02" db="EMBL/GenBank/DDBJ databases">
        <title>The Genome Sequence of Acinetobacter venetianus CIP 110063.</title>
        <authorList>
            <consortium name="The Broad Institute Genome Sequencing Platform"/>
            <consortium name="The Broad Institute Genome Sequencing Center for Infectious Disease"/>
            <person name="Cerqueira G."/>
            <person name="Feldgarden M."/>
            <person name="Courvalin P."/>
            <person name="Perichon B."/>
            <person name="Grillot-Courvalin C."/>
            <person name="Clermont D."/>
            <person name="Rocha E."/>
            <person name="Yoon E.-J."/>
            <person name="Nemec A."/>
            <person name="Walker B."/>
            <person name="Young S.K."/>
            <person name="Zeng Q."/>
            <person name="Gargeya S."/>
            <person name="Fitzgerald M."/>
            <person name="Haas B."/>
            <person name="Abouelleil A."/>
            <person name="Alvarado L."/>
            <person name="Arachchi H.M."/>
            <person name="Berlin A.M."/>
            <person name="Chapman S.B."/>
            <person name="Dewar J."/>
            <person name="Goldberg J."/>
            <person name="Griggs A."/>
            <person name="Gujja S."/>
            <person name="Hansen M."/>
            <person name="Howarth C."/>
            <person name="Imamovic A."/>
            <person name="Larimer J."/>
            <person name="McCowan C."/>
            <person name="Murphy C."/>
            <person name="Neiman D."/>
            <person name="Pearson M."/>
            <person name="Priest M."/>
            <person name="Roberts A."/>
            <person name="Saif S."/>
            <person name="Shea T."/>
            <person name="Sisk P."/>
            <person name="Sykes S."/>
            <person name="Wortman J."/>
            <person name="Nusbaum C."/>
            <person name="Birren B."/>
        </authorList>
    </citation>
    <scope>NUCLEOTIDE SEQUENCE [LARGE SCALE GENOMIC DNA]</scope>
    <source>
        <strain evidence="3">ATCC 31012 / DSM 23050 / BCRC 14357 / CCUG 45561 / CIP 110063 / KCTC 2702 / LMG 19082 / RAG-1</strain>
    </source>
</reference>
<dbReference type="AlphaFoldDB" id="N8ZW46"/>
<accession>N8ZW46</accession>
<dbReference type="Proteomes" id="UP000018445">
    <property type="component" value="Unassembled WGS sequence"/>
</dbReference>
<keyword evidence="1" id="KW-1133">Transmembrane helix</keyword>
<feature type="transmembrane region" description="Helical" evidence="1">
    <location>
        <begin position="24"/>
        <end position="43"/>
    </location>
</feature>
<dbReference type="RefSeq" id="WP_004881614.1">
    <property type="nucleotide sequence ID" value="NZ_AKIQ01000083.1"/>
</dbReference>
<name>N8ZW46_ACIVR</name>
<dbReference type="PATRIC" id="fig|1191460.12.peg.2972"/>
<proteinExistence type="predicted"/>
<keyword evidence="1" id="KW-0812">Transmembrane</keyword>
<gene>
    <name evidence="2" type="ORF">F959_02989</name>
</gene>
<protein>
    <submittedName>
        <fullName evidence="2">Uncharacterized protein</fullName>
    </submittedName>
</protein>
<keyword evidence="1" id="KW-0472">Membrane</keyword>
<dbReference type="EMBL" id="APPO01000020">
    <property type="protein sequence ID" value="ENV35978.1"/>
    <property type="molecule type" value="Genomic_DNA"/>
</dbReference>
<evidence type="ECO:0000313" key="3">
    <source>
        <dbReference type="Proteomes" id="UP000018445"/>
    </source>
</evidence>
<dbReference type="HOGENOM" id="CLU_753610_0_0_6"/>
<dbReference type="GeneID" id="58195826"/>
<dbReference type="OrthoDB" id="6690620at2"/>
<feature type="transmembrane region" description="Helical" evidence="1">
    <location>
        <begin position="314"/>
        <end position="347"/>
    </location>
</feature>
<evidence type="ECO:0000256" key="1">
    <source>
        <dbReference type="SAM" id="Phobius"/>
    </source>
</evidence>
<comment type="caution">
    <text evidence="2">The sequence shown here is derived from an EMBL/GenBank/DDBJ whole genome shotgun (WGS) entry which is preliminary data.</text>
</comment>
<feature type="transmembrane region" description="Helical" evidence="1">
    <location>
        <begin position="63"/>
        <end position="81"/>
    </location>
</feature>
<dbReference type="PROSITE" id="PS51257">
    <property type="entry name" value="PROKAR_LIPOPROTEIN"/>
    <property type="match status" value="1"/>
</dbReference>
<sequence length="367" mass="43345">MKKYLIKRKEILSRLSYIQGNKKYYLFSWLFFSCFIVIFPILIRVFDYLIQQKSLPSLWSDHNMYFQIFTFLVIYSALFLLQPRLLESVLPFFIAKWGINSELSQDLAQSHYVTDTAQLLKIENIAATRLVPTHQQLYLRLEQQQMEAWFTVYTGLLWATPHLYLDLKLTEHCIGQKLEICYLPQSKIIIQLFAQRSLQQDLAYSRILKRLIQPLTSEKLDHIPSKQQYALLSCQQIKAKPVQISQRIFQLNIKTIHQGNITICSNKPHFDLFYLILQQRYRLPNLTQIQQRLSLSSKVVVLYDLPAQLRYMRLVLFTLSGLLLLLFFFNIFSAICMILAIFLFIAALLTPLVKSPYHLKILKDEEY</sequence>
<evidence type="ECO:0000313" key="2">
    <source>
        <dbReference type="EMBL" id="ENV35978.1"/>
    </source>
</evidence>
<organism evidence="2 3">
    <name type="scientific">Acinetobacter venetianus (strain ATCC 31012 / DSM 23050 / BCRC 14357 / CCUG 45561 / CIP 110063 / KCTC 2702 / LMG 19082 / RAG-1)</name>
    <dbReference type="NCBI Taxonomy" id="1191460"/>
    <lineage>
        <taxon>Bacteria</taxon>
        <taxon>Pseudomonadati</taxon>
        <taxon>Pseudomonadota</taxon>
        <taxon>Gammaproteobacteria</taxon>
        <taxon>Moraxellales</taxon>
        <taxon>Moraxellaceae</taxon>
        <taxon>Acinetobacter</taxon>
    </lineage>
</organism>